<dbReference type="OrthoDB" id="6436554at2759"/>
<proteinExistence type="predicted"/>
<organism evidence="3 4">
    <name type="scientific">Araneus ventricosus</name>
    <name type="common">Orbweaver spider</name>
    <name type="synonym">Epeira ventricosa</name>
    <dbReference type="NCBI Taxonomy" id="182803"/>
    <lineage>
        <taxon>Eukaryota</taxon>
        <taxon>Metazoa</taxon>
        <taxon>Ecdysozoa</taxon>
        <taxon>Arthropoda</taxon>
        <taxon>Chelicerata</taxon>
        <taxon>Arachnida</taxon>
        <taxon>Araneae</taxon>
        <taxon>Araneomorphae</taxon>
        <taxon>Entelegynae</taxon>
        <taxon>Araneoidea</taxon>
        <taxon>Araneidae</taxon>
        <taxon>Araneus</taxon>
    </lineage>
</organism>
<feature type="compositionally biased region" description="Polar residues" evidence="1">
    <location>
        <begin position="73"/>
        <end position="82"/>
    </location>
</feature>
<accession>A0A4Y2S682</accession>
<dbReference type="Proteomes" id="UP000499080">
    <property type="component" value="Unassembled WGS sequence"/>
</dbReference>
<reference evidence="3 4" key="1">
    <citation type="journal article" date="2019" name="Sci. Rep.">
        <title>Orb-weaving spider Araneus ventricosus genome elucidates the spidroin gene catalogue.</title>
        <authorList>
            <person name="Kono N."/>
            <person name="Nakamura H."/>
            <person name="Ohtoshi R."/>
            <person name="Moran D.A.P."/>
            <person name="Shinohara A."/>
            <person name="Yoshida Y."/>
            <person name="Fujiwara M."/>
            <person name="Mori M."/>
            <person name="Tomita M."/>
            <person name="Arakawa K."/>
        </authorList>
    </citation>
    <scope>NUCLEOTIDE SEQUENCE [LARGE SCALE GENOMIC DNA]</scope>
</reference>
<comment type="caution">
    <text evidence="3">The sequence shown here is derived from an EMBL/GenBank/DDBJ whole genome shotgun (WGS) entry which is preliminary data.</text>
</comment>
<feature type="region of interest" description="Disordered" evidence="1">
    <location>
        <begin position="1"/>
        <end position="28"/>
    </location>
</feature>
<keyword evidence="4" id="KW-1185">Reference proteome</keyword>
<feature type="region of interest" description="Disordered" evidence="1">
    <location>
        <begin position="62"/>
        <end position="128"/>
    </location>
</feature>
<evidence type="ECO:0000313" key="3">
    <source>
        <dbReference type="EMBL" id="GBN83096.1"/>
    </source>
</evidence>
<evidence type="ECO:0000313" key="4">
    <source>
        <dbReference type="Proteomes" id="UP000499080"/>
    </source>
</evidence>
<feature type="compositionally biased region" description="Polar residues" evidence="1">
    <location>
        <begin position="91"/>
        <end position="106"/>
    </location>
</feature>
<evidence type="ECO:0000256" key="1">
    <source>
        <dbReference type="SAM" id="MobiDB-lite"/>
    </source>
</evidence>
<protein>
    <submittedName>
        <fullName evidence="3">Uncharacterized protein</fullName>
    </submittedName>
</protein>
<sequence>MARAELLTHKSPTSHVIISPDKPSEPIARYHTPALTTFRDMDTSPIAPLRKRGRPPKVTVLPLTINREPSGVSKATSKSKPLTQRRKKPQTRSQTTAKAPKSSSPVSLRGRLQSHRGVCSRSCNVNHN</sequence>
<name>A0A4Y2S682_ARAVE</name>
<dbReference type="AlphaFoldDB" id="A0A4Y2S682"/>
<dbReference type="EMBL" id="BGPR01019837">
    <property type="protein sequence ID" value="GBN83073.1"/>
    <property type="molecule type" value="Genomic_DNA"/>
</dbReference>
<dbReference type="EMBL" id="BGPR01019840">
    <property type="protein sequence ID" value="GBN83096.1"/>
    <property type="molecule type" value="Genomic_DNA"/>
</dbReference>
<gene>
    <name evidence="2" type="ORF">AVEN_170875_1</name>
    <name evidence="3" type="ORF">AVEN_44563_1</name>
</gene>
<evidence type="ECO:0000313" key="2">
    <source>
        <dbReference type="EMBL" id="GBN83073.1"/>
    </source>
</evidence>